<dbReference type="SUPFAM" id="SSF46785">
    <property type="entry name" value="Winged helix' DNA-binding domain"/>
    <property type="match status" value="1"/>
</dbReference>
<keyword evidence="2" id="KW-0238">DNA-binding</keyword>
<accession>A0ABT8EFP9</accession>
<name>A0ABT8EFP9_9BURK</name>
<dbReference type="PANTHER" id="PTHR43537">
    <property type="entry name" value="TRANSCRIPTIONAL REGULATOR, GNTR FAMILY"/>
    <property type="match status" value="1"/>
</dbReference>
<dbReference type="Pfam" id="PF07729">
    <property type="entry name" value="FCD"/>
    <property type="match status" value="1"/>
</dbReference>
<keyword evidence="6" id="KW-1185">Reference proteome</keyword>
<dbReference type="PANTHER" id="PTHR43537:SF20">
    <property type="entry name" value="HTH-TYPE TRANSCRIPTIONAL REPRESSOR GLAR"/>
    <property type="match status" value="1"/>
</dbReference>
<dbReference type="SMART" id="SM00345">
    <property type="entry name" value="HTH_GNTR"/>
    <property type="match status" value="1"/>
</dbReference>
<sequence>MVDLSGAFLNTNESVTARATTDFVEGLRAQIIAGSRAPNSRVQLDELKKSFNLSLSPIREGLSHLVAEGFLVANGQRGYRVAPLCLEEFMDLQKIRIDLEIKALQESIRLGDEAWELSLMAAFKRLQNFESRRWASEEVGSWEERHHVFHETLISACHSPLLIRFCHILHQMSDRYRRVCLRNREPDHRVTQEHEQLYEAAYARNAERASEILRTHIERTGKNVLAVMQSQLDKEKTG</sequence>
<dbReference type="PROSITE" id="PS50949">
    <property type="entry name" value="HTH_GNTR"/>
    <property type="match status" value="1"/>
</dbReference>
<proteinExistence type="predicted"/>
<evidence type="ECO:0000313" key="6">
    <source>
        <dbReference type="Proteomes" id="UP001168613"/>
    </source>
</evidence>
<dbReference type="InterPro" id="IPR000524">
    <property type="entry name" value="Tscrpt_reg_HTH_GntR"/>
</dbReference>
<keyword evidence="1" id="KW-0805">Transcription regulation</keyword>
<evidence type="ECO:0000256" key="2">
    <source>
        <dbReference type="ARBA" id="ARBA00023125"/>
    </source>
</evidence>
<evidence type="ECO:0000256" key="1">
    <source>
        <dbReference type="ARBA" id="ARBA00023015"/>
    </source>
</evidence>
<dbReference type="RefSeq" id="WP_266122551.1">
    <property type="nucleotide sequence ID" value="NZ_JAJHNU010000001.1"/>
</dbReference>
<dbReference type="InterPro" id="IPR036390">
    <property type="entry name" value="WH_DNA-bd_sf"/>
</dbReference>
<reference evidence="5" key="1">
    <citation type="submission" date="2021-11" db="EMBL/GenBank/DDBJ databases">
        <title>Draft genome sequence of Alcaligenes endophyticus type strain CCUG 75668T.</title>
        <authorList>
            <person name="Salva-Serra F."/>
            <person name="Duran R.E."/>
            <person name="Seeger M."/>
            <person name="Moore E.R.B."/>
            <person name="Jaen-Luchoro D."/>
        </authorList>
    </citation>
    <scope>NUCLEOTIDE SEQUENCE</scope>
    <source>
        <strain evidence="5">CCUG 75668</strain>
    </source>
</reference>
<dbReference type="Gene3D" id="1.20.120.530">
    <property type="entry name" value="GntR ligand-binding domain-like"/>
    <property type="match status" value="1"/>
</dbReference>
<protein>
    <submittedName>
        <fullName evidence="5">FCD domain-containing protein</fullName>
    </submittedName>
</protein>
<dbReference type="SMART" id="SM00895">
    <property type="entry name" value="FCD"/>
    <property type="match status" value="1"/>
</dbReference>
<evidence type="ECO:0000256" key="3">
    <source>
        <dbReference type="ARBA" id="ARBA00023163"/>
    </source>
</evidence>
<keyword evidence="3" id="KW-0804">Transcription</keyword>
<evidence type="ECO:0000313" key="5">
    <source>
        <dbReference type="EMBL" id="MDN4120113.1"/>
    </source>
</evidence>
<dbReference type="InterPro" id="IPR036388">
    <property type="entry name" value="WH-like_DNA-bd_sf"/>
</dbReference>
<dbReference type="Pfam" id="PF00392">
    <property type="entry name" value="GntR"/>
    <property type="match status" value="1"/>
</dbReference>
<feature type="domain" description="HTH gntR-type" evidence="4">
    <location>
        <begin position="17"/>
        <end position="84"/>
    </location>
</feature>
<dbReference type="Gene3D" id="1.10.10.10">
    <property type="entry name" value="Winged helix-like DNA-binding domain superfamily/Winged helix DNA-binding domain"/>
    <property type="match status" value="1"/>
</dbReference>
<comment type="caution">
    <text evidence="5">The sequence shown here is derived from an EMBL/GenBank/DDBJ whole genome shotgun (WGS) entry which is preliminary data.</text>
</comment>
<dbReference type="InterPro" id="IPR008920">
    <property type="entry name" value="TF_FadR/GntR_C"/>
</dbReference>
<gene>
    <name evidence="5" type="ORF">LMS43_02300</name>
</gene>
<dbReference type="Proteomes" id="UP001168613">
    <property type="component" value="Unassembled WGS sequence"/>
</dbReference>
<organism evidence="5 6">
    <name type="scientific">Alcaligenes endophyticus</name>
    <dbReference type="NCBI Taxonomy" id="1929088"/>
    <lineage>
        <taxon>Bacteria</taxon>
        <taxon>Pseudomonadati</taxon>
        <taxon>Pseudomonadota</taxon>
        <taxon>Betaproteobacteria</taxon>
        <taxon>Burkholderiales</taxon>
        <taxon>Alcaligenaceae</taxon>
        <taxon>Alcaligenes</taxon>
    </lineage>
</organism>
<evidence type="ECO:0000259" key="4">
    <source>
        <dbReference type="PROSITE" id="PS50949"/>
    </source>
</evidence>
<dbReference type="EMBL" id="JAJHNU010000001">
    <property type="protein sequence ID" value="MDN4120113.1"/>
    <property type="molecule type" value="Genomic_DNA"/>
</dbReference>
<dbReference type="InterPro" id="IPR011711">
    <property type="entry name" value="GntR_C"/>
</dbReference>
<dbReference type="SUPFAM" id="SSF48008">
    <property type="entry name" value="GntR ligand-binding domain-like"/>
    <property type="match status" value="1"/>
</dbReference>